<organism evidence="1 2">
    <name type="scientific">Zunongwangia mangrovi</name>
    <dbReference type="NCBI Taxonomy" id="1334022"/>
    <lineage>
        <taxon>Bacteria</taxon>
        <taxon>Pseudomonadati</taxon>
        <taxon>Bacteroidota</taxon>
        <taxon>Flavobacteriia</taxon>
        <taxon>Flavobacteriales</taxon>
        <taxon>Flavobacteriaceae</taxon>
        <taxon>Zunongwangia</taxon>
    </lineage>
</organism>
<protein>
    <submittedName>
        <fullName evidence="1">GLPGLI family protein</fullName>
    </submittedName>
</protein>
<evidence type="ECO:0000313" key="2">
    <source>
        <dbReference type="Proteomes" id="UP000199438"/>
    </source>
</evidence>
<evidence type="ECO:0000313" key="1">
    <source>
        <dbReference type="EMBL" id="SFC27720.1"/>
    </source>
</evidence>
<dbReference type="STRING" id="1334022.SAMN04487907_103183"/>
<keyword evidence="2" id="KW-1185">Reference proteome</keyword>
<dbReference type="Proteomes" id="UP000199438">
    <property type="component" value="Unassembled WGS sequence"/>
</dbReference>
<reference evidence="2" key="1">
    <citation type="submission" date="2016-10" db="EMBL/GenBank/DDBJ databases">
        <authorList>
            <person name="Varghese N."/>
            <person name="Submissions S."/>
        </authorList>
    </citation>
    <scope>NUCLEOTIDE SEQUENCE [LARGE SCALE GENOMIC DNA]</scope>
    <source>
        <strain evidence="2">DSM 24499</strain>
    </source>
</reference>
<gene>
    <name evidence="1" type="ORF">SAMN04487907_103183</name>
</gene>
<name>A0A1I1I3D1_9FLAO</name>
<dbReference type="EMBL" id="FOKV01000003">
    <property type="protein sequence ID" value="SFC27720.1"/>
    <property type="molecule type" value="Genomic_DNA"/>
</dbReference>
<dbReference type="AlphaFoldDB" id="A0A1I1I3D1"/>
<sequence length="197" mass="23095">MNFENKKAVAEIKFIVISDNKKYQVTAEWPEYLQFFETAYNLAQNSIINSKFIASDIQQKKSYYIPRVLEFTRQVAADNVKWRITETSKKINGYTAILALPEILNENEEYQKFIPEECWFIPEIDFVGGPTAYATLPGLIAEYKTDSFILKLEKVEFGDFDFKEFDLEKQAIKDHLKFVEFYKEWNKTHKPGSGLKN</sequence>
<proteinExistence type="predicted"/>
<accession>A0A1I1I3D1</accession>